<proteinExistence type="predicted"/>
<keyword evidence="4" id="KW-1185">Reference proteome</keyword>
<dbReference type="InterPro" id="IPR029063">
    <property type="entry name" value="SAM-dependent_MTases_sf"/>
</dbReference>
<evidence type="ECO:0000313" key="3">
    <source>
        <dbReference type="EMBL" id="WDF81872.1"/>
    </source>
</evidence>
<evidence type="ECO:0000259" key="2">
    <source>
        <dbReference type="Pfam" id="PF21106"/>
    </source>
</evidence>
<dbReference type="PANTHER" id="PTHR41313:SF1">
    <property type="entry name" value="DNA METHYLASE ADENINE-SPECIFIC DOMAIN-CONTAINING PROTEIN"/>
    <property type="match status" value="1"/>
</dbReference>
<dbReference type="GO" id="GO:0008168">
    <property type="term" value="F:methyltransferase activity"/>
    <property type="evidence" value="ECO:0007669"/>
    <property type="project" value="UniProtKB-KW"/>
</dbReference>
<dbReference type="Gene3D" id="3.40.50.150">
    <property type="entry name" value="Vaccinia Virus protein VP39"/>
    <property type="match status" value="1"/>
</dbReference>
<dbReference type="EMBL" id="CP117884">
    <property type="protein sequence ID" value="WDF81872.1"/>
    <property type="molecule type" value="Genomic_DNA"/>
</dbReference>
<dbReference type="Pfam" id="PF02384">
    <property type="entry name" value="N6_Mtase"/>
    <property type="match status" value="1"/>
</dbReference>
<evidence type="ECO:0000313" key="4">
    <source>
        <dbReference type="Proteomes" id="UP001220377"/>
    </source>
</evidence>
<reference evidence="3 4" key="1">
    <citation type="submission" date="2023-02" db="EMBL/GenBank/DDBJ databases">
        <title>Genome sequence of Lacticaseibacillus sp. KACC 23028.</title>
        <authorList>
            <person name="Kim S."/>
            <person name="Heo J."/>
            <person name="Kwon S.-W."/>
        </authorList>
    </citation>
    <scope>NUCLEOTIDE SEQUENCE [LARGE SCALE GENOMIC DNA]</scope>
    <source>
        <strain evidence="3 4">KACC 23028</strain>
    </source>
</reference>
<dbReference type="Pfam" id="PF21106">
    <property type="entry name" value="YtxK_like"/>
    <property type="match status" value="1"/>
</dbReference>
<protein>
    <submittedName>
        <fullName evidence="3">Class I SAM-dependent methyltransferase</fullName>
    </submittedName>
</protein>
<dbReference type="InterPro" id="IPR016843">
    <property type="entry name" value="S-AdoMet-dep_Ade-MeTrfase_prd"/>
</dbReference>
<dbReference type="Proteomes" id="UP001220377">
    <property type="component" value="Chromosome"/>
</dbReference>
<accession>A0ABY7WNU0</accession>
<gene>
    <name evidence="3" type="ORF">PQ472_08025</name>
</gene>
<organism evidence="3 4">
    <name type="scientific">Lacticaseibacillus pabuli</name>
    <dbReference type="NCBI Taxonomy" id="3025672"/>
    <lineage>
        <taxon>Bacteria</taxon>
        <taxon>Bacillati</taxon>
        <taxon>Bacillota</taxon>
        <taxon>Bacilli</taxon>
        <taxon>Lactobacillales</taxon>
        <taxon>Lactobacillaceae</taxon>
        <taxon>Lacticaseibacillus</taxon>
    </lineage>
</organism>
<dbReference type="Gene3D" id="1.10.150.470">
    <property type="match status" value="1"/>
</dbReference>
<dbReference type="GO" id="GO:0032259">
    <property type="term" value="P:methylation"/>
    <property type="evidence" value="ECO:0007669"/>
    <property type="project" value="UniProtKB-KW"/>
</dbReference>
<feature type="domain" description="DNA methylase adenine-specific" evidence="1">
    <location>
        <begin position="100"/>
        <end position="307"/>
    </location>
</feature>
<dbReference type="RefSeq" id="WP_274258931.1">
    <property type="nucleotide sequence ID" value="NZ_CP117884.1"/>
</dbReference>
<evidence type="ECO:0000259" key="1">
    <source>
        <dbReference type="Pfam" id="PF02384"/>
    </source>
</evidence>
<dbReference type="PANTHER" id="PTHR41313">
    <property type="entry name" value="ADENINE-SPECIFIC METHYLTRANSFERASE"/>
    <property type="match status" value="1"/>
</dbReference>
<dbReference type="CDD" id="cd02440">
    <property type="entry name" value="AdoMet_MTases"/>
    <property type="match status" value="1"/>
</dbReference>
<sequence length="337" mass="37093">MAKEELEHLYEQMKQATELLQGNLHTGMIDALIEVGDDIHDRDVQQEDGLPDDATAKKLQAIIDEMDLNKFEPEEIRQVLQLEMVFAAEFDKLEPNQQITPDALATLASFIILTITPKLEDPYQLADIAAGSGNLLYAVQNQLEQEGGANVHAYAVDNDENMLGLASMSAGLTGADVDLYHQDAIDPLPFNDVNAVVSDLPVGYYPIDERAKDFATAAQSGHSYAHHLLMEQGLKVLKPGGLGLFFVPSAVFKSDESKGLTEWIAQNAYFQGLLGMPESFFSTPDAAKSLLVLQKPGADAKQATQVLLGQFPDINDHAAFQKFVVDVRNWHRQNLED</sequence>
<keyword evidence="3" id="KW-0489">Methyltransferase</keyword>
<dbReference type="PIRSF" id="PIRSF026567">
    <property type="entry name" value="Adenine_mtase_bact_prd"/>
    <property type="match status" value="1"/>
</dbReference>
<dbReference type="InterPro" id="IPR048375">
    <property type="entry name" value="YtxK-like_N"/>
</dbReference>
<dbReference type="SUPFAM" id="SSF53335">
    <property type="entry name" value="S-adenosyl-L-methionine-dependent methyltransferases"/>
    <property type="match status" value="1"/>
</dbReference>
<name>A0ABY7WNU0_9LACO</name>
<keyword evidence="3" id="KW-0808">Transferase</keyword>
<dbReference type="InterPro" id="IPR052933">
    <property type="entry name" value="DNA_Protect_Modify"/>
</dbReference>
<feature type="domain" description="YtxK-like N-terminal helical" evidence="2">
    <location>
        <begin position="7"/>
        <end position="82"/>
    </location>
</feature>
<dbReference type="InterPro" id="IPR003356">
    <property type="entry name" value="DNA_methylase_A-5"/>
</dbReference>